<dbReference type="SUPFAM" id="SSF103515">
    <property type="entry name" value="Autotransporter"/>
    <property type="match status" value="1"/>
</dbReference>
<dbReference type="Proteomes" id="UP001209713">
    <property type="component" value="Unassembled WGS sequence"/>
</dbReference>
<feature type="signal peptide" evidence="1">
    <location>
        <begin position="1"/>
        <end position="23"/>
    </location>
</feature>
<dbReference type="InterPro" id="IPR036709">
    <property type="entry name" value="Autotransporte_beta_dom_sf"/>
</dbReference>
<dbReference type="RefSeq" id="WP_263530936.1">
    <property type="nucleotide sequence ID" value="NZ_JAOVZB010000005.1"/>
</dbReference>
<keyword evidence="3" id="KW-1185">Reference proteome</keyword>
<comment type="caution">
    <text evidence="2">The sequence shown here is derived from an EMBL/GenBank/DDBJ whole genome shotgun (WGS) entry which is preliminary data.</text>
</comment>
<feature type="chain" id="PRO_5047529944" description="Outer membrane protein beta-barrel domain-containing protein" evidence="1">
    <location>
        <begin position="24"/>
        <end position="175"/>
    </location>
</feature>
<protein>
    <recommendedName>
        <fullName evidence="4">Outer membrane protein beta-barrel domain-containing protein</fullName>
    </recommendedName>
</protein>
<keyword evidence="1" id="KW-0732">Signal</keyword>
<accession>A0ABT2YUK2</accession>
<organism evidence="2 3">
    <name type="scientific">Marinomonas sargassi</name>
    <dbReference type="NCBI Taxonomy" id="2984494"/>
    <lineage>
        <taxon>Bacteria</taxon>
        <taxon>Pseudomonadati</taxon>
        <taxon>Pseudomonadota</taxon>
        <taxon>Gammaproteobacteria</taxon>
        <taxon>Oceanospirillales</taxon>
        <taxon>Oceanospirillaceae</taxon>
        <taxon>Marinomonas</taxon>
    </lineage>
</organism>
<name>A0ABT2YUK2_9GAMM</name>
<evidence type="ECO:0000313" key="3">
    <source>
        <dbReference type="Proteomes" id="UP001209713"/>
    </source>
</evidence>
<evidence type="ECO:0008006" key="4">
    <source>
        <dbReference type="Google" id="ProtNLM"/>
    </source>
</evidence>
<gene>
    <name evidence="2" type="ORF">OFY17_11805</name>
</gene>
<sequence>MKNTISRMAFGLMVSTLASNASALDIEIDPTAYLFGGHSVHFGFGGDNFRFDIGTFGMELPDAFNSDENYDLEFDGFGVKLDYLFGRYDGWFVGVEANSSDVTYTRKSTSETATRTQVSVGPRFGYRIMYTENITITPWLGINLNLEYDDVILDGERYESEAVTLFPAVHIGWKL</sequence>
<reference evidence="2 3" key="1">
    <citation type="submission" date="2022-10" db="EMBL/GenBank/DDBJ databases">
        <title>Marinomonas transparenta sp. nov. and Marinomonas sargassi sp. nov., isolated from marine alga (Sargassum natans (L.) Gaillon).</title>
        <authorList>
            <person name="Wang Y."/>
        </authorList>
    </citation>
    <scope>NUCLEOTIDE SEQUENCE [LARGE SCALE GENOMIC DNA]</scope>
    <source>
        <strain evidence="2 3">C2222</strain>
    </source>
</reference>
<dbReference type="EMBL" id="JAOVZB010000005">
    <property type="protein sequence ID" value="MCV2403557.1"/>
    <property type="molecule type" value="Genomic_DNA"/>
</dbReference>
<evidence type="ECO:0000313" key="2">
    <source>
        <dbReference type="EMBL" id="MCV2403557.1"/>
    </source>
</evidence>
<evidence type="ECO:0000256" key="1">
    <source>
        <dbReference type="SAM" id="SignalP"/>
    </source>
</evidence>
<proteinExistence type="predicted"/>